<feature type="chain" id="PRO_5038707959" description="Erythromycin esterase family protein" evidence="1">
    <location>
        <begin position="21"/>
        <end position="398"/>
    </location>
</feature>
<proteinExistence type="predicted"/>
<reference evidence="2 3" key="1">
    <citation type="journal article" date="2018" name="Elife">
        <title>Discovery and characterization of a prevalent human gut bacterial enzyme sufficient for the inactivation of a family of plant toxins.</title>
        <authorList>
            <person name="Koppel N."/>
            <person name="Bisanz J.E."/>
            <person name="Pandelia M.E."/>
            <person name="Turnbaugh P.J."/>
            <person name="Balskus E.P."/>
        </authorList>
    </citation>
    <scope>NUCLEOTIDE SEQUENCE [LARGE SCALE GENOMIC DNA]</scope>
    <source>
        <strain evidence="2 3">3C</strain>
    </source>
</reference>
<protein>
    <recommendedName>
        <fullName evidence="4">Erythromycin esterase family protein</fullName>
    </recommendedName>
</protein>
<evidence type="ECO:0000256" key="1">
    <source>
        <dbReference type="SAM" id="SignalP"/>
    </source>
</evidence>
<evidence type="ECO:0000313" key="2">
    <source>
        <dbReference type="EMBL" id="RDB65718.1"/>
    </source>
</evidence>
<dbReference type="Proteomes" id="UP000254000">
    <property type="component" value="Unassembled WGS sequence"/>
</dbReference>
<dbReference type="InterPro" id="IPR007815">
    <property type="entry name" value="Emycin_Estase"/>
</dbReference>
<dbReference type="GO" id="GO:0046677">
    <property type="term" value="P:response to antibiotic"/>
    <property type="evidence" value="ECO:0007669"/>
    <property type="project" value="InterPro"/>
</dbReference>
<keyword evidence="3" id="KW-1185">Reference proteome</keyword>
<evidence type="ECO:0000313" key="3">
    <source>
        <dbReference type="Proteomes" id="UP000254000"/>
    </source>
</evidence>
<dbReference type="Gene3D" id="3.30.1870.10">
    <property type="entry name" value="EreA-like, domain 2"/>
    <property type="match status" value="1"/>
</dbReference>
<gene>
    <name evidence="2" type="ORF">C1877_06285</name>
</gene>
<name>A0A369M5M8_9ACTN</name>
<dbReference type="AlphaFoldDB" id="A0A369M5M8"/>
<evidence type="ECO:0008006" key="4">
    <source>
        <dbReference type="Google" id="ProtNLM"/>
    </source>
</evidence>
<comment type="caution">
    <text evidence="2">The sequence shown here is derived from an EMBL/GenBank/DDBJ whole genome shotgun (WGS) entry which is preliminary data.</text>
</comment>
<feature type="signal peptide" evidence="1">
    <location>
        <begin position="1"/>
        <end position="20"/>
    </location>
</feature>
<organism evidence="2 3">
    <name type="scientific">Gordonibacter pamelaeae</name>
    <dbReference type="NCBI Taxonomy" id="471189"/>
    <lineage>
        <taxon>Bacteria</taxon>
        <taxon>Bacillati</taxon>
        <taxon>Actinomycetota</taxon>
        <taxon>Coriobacteriia</taxon>
        <taxon>Eggerthellales</taxon>
        <taxon>Eggerthellaceae</taxon>
        <taxon>Gordonibacter</taxon>
    </lineage>
</organism>
<dbReference type="OrthoDB" id="4329964at2"/>
<dbReference type="RefSeq" id="WP_114568703.1">
    <property type="nucleotide sequence ID" value="NZ_CABMMS010000003.1"/>
</dbReference>
<accession>A0A369M5M8</accession>
<dbReference type="InterPro" id="IPR052036">
    <property type="entry name" value="Hydrolase/PRTase-associated"/>
</dbReference>
<keyword evidence="1" id="KW-0732">Signal</keyword>
<dbReference type="PANTHER" id="PTHR31299:SF0">
    <property type="entry name" value="ESTERASE, PUTATIVE (AFU_ORTHOLOGUE AFUA_1G05850)-RELATED"/>
    <property type="match status" value="1"/>
</dbReference>
<sequence length="398" mass="43810">MRAIVGIALAAALLALPGCGTGVPDSAREYLESQANPLDLDQPLANGAVGNVDGYRVFLVGETHTKAKDKQAEKLLVRYFHEYEGVRYLLWETGFGSGLLLDQYLQTGDAEELDFYLEQLNGTMGYTLEERDFWNWLREYNTTLPDQEKLHVVGLDIDHQPETAARGLSLLSDDSAAVGEAFAATLEGARDGDVRALEELGRAIREQPDEARAAFGASYGWAVQFAENFDRTVRYYQGTETEQSSKSNDLRDEAMMSNFRFIAESYPQETFFGEFGSEHIIQSACETEFGSSTYNRFAMRLDAAGSPVAGAVCSILLAHTEQGPLFLRSYSPSNGDLDYRPFEQWFGQDALFSLDETGSPFAAGQNLVNQGADAGLSTTDYFQKLVLLSDSPDCTPLG</sequence>
<dbReference type="GeneID" id="78359311"/>
<dbReference type="SUPFAM" id="SSF159501">
    <property type="entry name" value="EreA/ChaN-like"/>
    <property type="match status" value="1"/>
</dbReference>
<dbReference type="PANTHER" id="PTHR31299">
    <property type="entry name" value="ESTERASE, PUTATIVE (AFU_ORTHOLOGUE AFUA_1G05850)-RELATED"/>
    <property type="match status" value="1"/>
</dbReference>
<dbReference type="Pfam" id="PF05139">
    <property type="entry name" value="Erythro_esteras"/>
    <property type="match status" value="1"/>
</dbReference>
<dbReference type="EMBL" id="PPTS01000003">
    <property type="protein sequence ID" value="RDB65718.1"/>
    <property type="molecule type" value="Genomic_DNA"/>
</dbReference>